<evidence type="ECO:0000313" key="2">
    <source>
        <dbReference type="EMBL" id="KKN50500.1"/>
    </source>
</evidence>
<proteinExistence type="predicted"/>
<feature type="region of interest" description="Disordered" evidence="1">
    <location>
        <begin position="45"/>
        <end position="70"/>
    </location>
</feature>
<sequence>MSITQKHTLQFKKNNCDQCEKADKADIRRGRPACDIFKKTGQWPPVVRGHCSERKDRRGRHAAPETTHGK</sequence>
<comment type="caution">
    <text evidence="2">The sequence shown here is derived from an EMBL/GenBank/DDBJ whole genome shotgun (WGS) entry which is preliminary data.</text>
</comment>
<evidence type="ECO:0000256" key="1">
    <source>
        <dbReference type="SAM" id="MobiDB-lite"/>
    </source>
</evidence>
<dbReference type="EMBL" id="LAZR01001111">
    <property type="protein sequence ID" value="KKN50500.1"/>
    <property type="molecule type" value="Genomic_DNA"/>
</dbReference>
<gene>
    <name evidence="2" type="ORF">LCGC14_0632250</name>
</gene>
<protein>
    <submittedName>
        <fullName evidence="2">Uncharacterized protein</fullName>
    </submittedName>
</protein>
<organism evidence="2">
    <name type="scientific">marine sediment metagenome</name>
    <dbReference type="NCBI Taxonomy" id="412755"/>
    <lineage>
        <taxon>unclassified sequences</taxon>
        <taxon>metagenomes</taxon>
        <taxon>ecological metagenomes</taxon>
    </lineage>
</organism>
<accession>A0A0F9R1L1</accession>
<dbReference type="AlphaFoldDB" id="A0A0F9R1L1"/>
<name>A0A0F9R1L1_9ZZZZ</name>
<reference evidence="2" key="1">
    <citation type="journal article" date="2015" name="Nature">
        <title>Complex archaea that bridge the gap between prokaryotes and eukaryotes.</title>
        <authorList>
            <person name="Spang A."/>
            <person name="Saw J.H."/>
            <person name="Jorgensen S.L."/>
            <person name="Zaremba-Niedzwiedzka K."/>
            <person name="Martijn J."/>
            <person name="Lind A.E."/>
            <person name="van Eijk R."/>
            <person name="Schleper C."/>
            <person name="Guy L."/>
            <person name="Ettema T.J."/>
        </authorList>
    </citation>
    <scope>NUCLEOTIDE SEQUENCE</scope>
</reference>